<dbReference type="AlphaFoldDB" id="A0A5B7K1B2"/>
<evidence type="ECO:0000313" key="2">
    <source>
        <dbReference type="Proteomes" id="UP000324222"/>
    </source>
</evidence>
<evidence type="ECO:0000313" key="1">
    <source>
        <dbReference type="EMBL" id="MPC98414.1"/>
    </source>
</evidence>
<dbReference type="EMBL" id="VSRR010113983">
    <property type="protein sequence ID" value="MPC98414.1"/>
    <property type="molecule type" value="Genomic_DNA"/>
</dbReference>
<name>A0A5B7K1B2_PORTR</name>
<proteinExistence type="predicted"/>
<organism evidence="1 2">
    <name type="scientific">Portunus trituberculatus</name>
    <name type="common">Swimming crab</name>
    <name type="synonym">Neptunus trituberculatus</name>
    <dbReference type="NCBI Taxonomy" id="210409"/>
    <lineage>
        <taxon>Eukaryota</taxon>
        <taxon>Metazoa</taxon>
        <taxon>Ecdysozoa</taxon>
        <taxon>Arthropoda</taxon>
        <taxon>Crustacea</taxon>
        <taxon>Multicrustacea</taxon>
        <taxon>Malacostraca</taxon>
        <taxon>Eumalacostraca</taxon>
        <taxon>Eucarida</taxon>
        <taxon>Decapoda</taxon>
        <taxon>Pleocyemata</taxon>
        <taxon>Brachyura</taxon>
        <taxon>Eubrachyura</taxon>
        <taxon>Portunoidea</taxon>
        <taxon>Portunidae</taxon>
        <taxon>Portuninae</taxon>
        <taxon>Portunus</taxon>
    </lineage>
</organism>
<reference evidence="1 2" key="1">
    <citation type="submission" date="2019-05" db="EMBL/GenBank/DDBJ databases">
        <title>Another draft genome of Portunus trituberculatus and its Hox gene families provides insights of decapod evolution.</title>
        <authorList>
            <person name="Jeong J.-H."/>
            <person name="Song I."/>
            <person name="Kim S."/>
            <person name="Choi T."/>
            <person name="Kim D."/>
            <person name="Ryu S."/>
            <person name="Kim W."/>
        </authorList>
    </citation>
    <scope>NUCLEOTIDE SEQUENCE [LARGE SCALE GENOMIC DNA]</scope>
    <source>
        <tissue evidence="1">Muscle</tissue>
    </source>
</reference>
<accession>A0A5B7K1B2</accession>
<sequence>MRPSTERLSTTRSLARNSTWLHYFPLLRLCVEGVEVAIMPRSFEAATCRGATGGAYLARSRLTSR</sequence>
<protein>
    <submittedName>
        <fullName evidence="1">Uncharacterized protein</fullName>
    </submittedName>
</protein>
<gene>
    <name evidence="1" type="ORF">E2C01_093784</name>
</gene>
<comment type="caution">
    <text evidence="1">The sequence shown here is derived from an EMBL/GenBank/DDBJ whole genome shotgun (WGS) entry which is preliminary data.</text>
</comment>
<dbReference type="Proteomes" id="UP000324222">
    <property type="component" value="Unassembled WGS sequence"/>
</dbReference>
<keyword evidence="2" id="KW-1185">Reference proteome</keyword>